<evidence type="ECO:0000259" key="3">
    <source>
        <dbReference type="SMART" id="SM00824"/>
    </source>
</evidence>
<dbReference type="RefSeq" id="WP_344070894.1">
    <property type="nucleotide sequence ID" value="NZ_BAAACA010000006.1"/>
</dbReference>
<protein>
    <submittedName>
        <fullName evidence="4">Alpha/beta fold hydrolase</fullName>
    </submittedName>
</protein>
<evidence type="ECO:0000313" key="4">
    <source>
        <dbReference type="EMBL" id="GAA0585048.1"/>
    </source>
</evidence>
<gene>
    <name evidence="4" type="ORF">GCM10010394_12350</name>
</gene>
<proteinExistence type="inferred from homology"/>
<evidence type="ECO:0000256" key="1">
    <source>
        <dbReference type="ARBA" id="ARBA00007169"/>
    </source>
</evidence>
<feature type="domain" description="Thioesterase TesA-like" evidence="3">
    <location>
        <begin position="21"/>
        <end position="242"/>
    </location>
</feature>
<accession>A0ABN1F8F0</accession>
<comment type="similarity">
    <text evidence="1">Belongs to the thioesterase family.</text>
</comment>
<evidence type="ECO:0000313" key="5">
    <source>
        <dbReference type="Proteomes" id="UP001500668"/>
    </source>
</evidence>
<dbReference type="Proteomes" id="UP001500668">
    <property type="component" value="Unassembled WGS sequence"/>
</dbReference>
<dbReference type="Gene3D" id="3.40.50.1820">
    <property type="entry name" value="alpha/beta hydrolase"/>
    <property type="match status" value="1"/>
</dbReference>
<organism evidence="4 5">
    <name type="scientific">Streptomyces crystallinus</name>
    <dbReference type="NCBI Taxonomy" id="68191"/>
    <lineage>
        <taxon>Bacteria</taxon>
        <taxon>Bacillati</taxon>
        <taxon>Actinomycetota</taxon>
        <taxon>Actinomycetes</taxon>
        <taxon>Kitasatosporales</taxon>
        <taxon>Streptomycetaceae</taxon>
        <taxon>Streptomyces</taxon>
    </lineage>
</organism>
<dbReference type="InterPro" id="IPR012223">
    <property type="entry name" value="TEII"/>
</dbReference>
<sequence length="248" mass="27161">MTASPWIKRFRPAPQAPTRLVFFPHAGGSATSFFAAAKALSPDVDVLALQYPGRQDRLAERPIEDMRTLVDRVTEELMPWTDRPLTLFGHSMGSSVAYEVALRLEEKGVSPLGLFASGRSAPSVPLSRRLHLADDDELVRHLRELSGTDAQLLAEESLLRMVLPALRGDYRALETYSPEPGRSLGCPVVALCGDADPVVDPDDVALWERHTSASFRMRVLSGGHFFLDAHLPTVTQEIRDHIAAATAG</sequence>
<dbReference type="InterPro" id="IPR020802">
    <property type="entry name" value="TesA-like"/>
</dbReference>
<dbReference type="EMBL" id="BAAACA010000006">
    <property type="protein sequence ID" value="GAA0585048.1"/>
    <property type="molecule type" value="Genomic_DNA"/>
</dbReference>
<dbReference type="Pfam" id="PF00975">
    <property type="entry name" value="Thioesterase"/>
    <property type="match status" value="1"/>
</dbReference>
<evidence type="ECO:0000256" key="2">
    <source>
        <dbReference type="ARBA" id="ARBA00022801"/>
    </source>
</evidence>
<comment type="caution">
    <text evidence="4">The sequence shown here is derived from an EMBL/GenBank/DDBJ whole genome shotgun (WGS) entry which is preliminary data.</text>
</comment>
<dbReference type="PANTHER" id="PTHR11487:SF0">
    <property type="entry name" value="S-ACYL FATTY ACID SYNTHASE THIOESTERASE, MEDIUM CHAIN"/>
    <property type="match status" value="1"/>
</dbReference>
<keyword evidence="5" id="KW-1185">Reference proteome</keyword>
<dbReference type="GO" id="GO:0016787">
    <property type="term" value="F:hydrolase activity"/>
    <property type="evidence" value="ECO:0007669"/>
    <property type="project" value="UniProtKB-KW"/>
</dbReference>
<keyword evidence="2 4" id="KW-0378">Hydrolase</keyword>
<dbReference type="InterPro" id="IPR001031">
    <property type="entry name" value="Thioesterase"/>
</dbReference>
<dbReference type="InterPro" id="IPR029058">
    <property type="entry name" value="AB_hydrolase_fold"/>
</dbReference>
<dbReference type="PANTHER" id="PTHR11487">
    <property type="entry name" value="THIOESTERASE"/>
    <property type="match status" value="1"/>
</dbReference>
<name>A0ABN1F8F0_9ACTN</name>
<reference evidence="4 5" key="1">
    <citation type="journal article" date="2019" name="Int. J. Syst. Evol. Microbiol.">
        <title>The Global Catalogue of Microorganisms (GCM) 10K type strain sequencing project: providing services to taxonomists for standard genome sequencing and annotation.</title>
        <authorList>
            <consortium name="The Broad Institute Genomics Platform"/>
            <consortium name="The Broad Institute Genome Sequencing Center for Infectious Disease"/>
            <person name="Wu L."/>
            <person name="Ma J."/>
        </authorList>
    </citation>
    <scope>NUCLEOTIDE SEQUENCE [LARGE SCALE GENOMIC DNA]</scope>
    <source>
        <strain evidence="4 5">JCM 5067</strain>
    </source>
</reference>
<dbReference type="SMART" id="SM00824">
    <property type="entry name" value="PKS_TE"/>
    <property type="match status" value="1"/>
</dbReference>
<dbReference type="SUPFAM" id="SSF53474">
    <property type="entry name" value="alpha/beta-Hydrolases"/>
    <property type="match status" value="1"/>
</dbReference>